<dbReference type="FunFam" id="3.30.540.10:FF:000003">
    <property type="entry name" value="Inositol-1-monophosphatase"/>
    <property type="match status" value="1"/>
</dbReference>
<proteinExistence type="inferred from homology"/>
<evidence type="ECO:0000256" key="2">
    <source>
        <dbReference type="ARBA" id="ARBA00001946"/>
    </source>
</evidence>
<dbReference type="PRINTS" id="PR00377">
    <property type="entry name" value="IMPHPHTASES"/>
</dbReference>
<evidence type="ECO:0000256" key="4">
    <source>
        <dbReference type="ARBA" id="ARBA00022723"/>
    </source>
</evidence>
<feature type="binding site" evidence="7">
    <location>
        <position position="82"/>
    </location>
    <ligand>
        <name>Mg(2+)</name>
        <dbReference type="ChEBI" id="CHEBI:18420"/>
        <label>1</label>
        <note>catalytic</note>
    </ligand>
</feature>
<dbReference type="InterPro" id="IPR033942">
    <property type="entry name" value="IMPase"/>
</dbReference>
<comment type="cofactor">
    <cofactor evidence="2 7 8">
        <name>Mg(2+)</name>
        <dbReference type="ChEBI" id="CHEBI:18420"/>
    </cofactor>
</comment>
<dbReference type="GO" id="GO:0006020">
    <property type="term" value="P:inositol metabolic process"/>
    <property type="evidence" value="ECO:0007669"/>
    <property type="project" value="TreeGrafter"/>
</dbReference>
<dbReference type="SUPFAM" id="SSF56655">
    <property type="entry name" value="Carbohydrate phosphatase"/>
    <property type="match status" value="1"/>
</dbReference>
<comment type="catalytic activity">
    <reaction evidence="1 8">
        <text>a myo-inositol phosphate + H2O = myo-inositol + phosphate</text>
        <dbReference type="Rhea" id="RHEA:24056"/>
        <dbReference type="ChEBI" id="CHEBI:15377"/>
        <dbReference type="ChEBI" id="CHEBI:17268"/>
        <dbReference type="ChEBI" id="CHEBI:43474"/>
        <dbReference type="ChEBI" id="CHEBI:84139"/>
        <dbReference type="EC" id="3.1.3.25"/>
    </reaction>
</comment>
<dbReference type="Pfam" id="PF00459">
    <property type="entry name" value="Inositol_P"/>
    <property type="match status" value="1"/>
</dbReference>
<evidence type="ECO:0000256" key="1">
    <source>
        <dbReference type="ARBA" id="ARBA00001033"/>
    </source>
</evidence>
<feature type="binding site" evidence="7">
    <location>
        <position position="63"/>
    </location>
    <ligand>
        <name>Mg(2+)</name>
        <dbReference type="ChEBI" id="CHEBI:18420"/>
        <label>1</label>
        <note>catalytic</note>
    </ligand>
</feature>
<evidence type="ECO:0000256" key="6">
    <source>
        <dbReference type="ARBA" id="ARBA00022842"/>
    </source>
</evidence>
<dbReference type="GO" id="GO:0046872">
    <property type="term" value="F:metal ion binding"/>
    <property type="evidence" value="ECO:0007669"/>
    <property type="project" value="UniProtKB-KW"/>
</dbReference>
<keyword evidence="10" id="KW-1185">Reference proteome</keyword>
<dbReference type="InterPro" id="IPR020583">
    <property type="entry name" value="Inositol_monoP_metal-BS"/>
</dbReference>
<dbReference type="PROSITE" id="PS00629">
    <property type="entry name" value="IMP_1"/>
    <property type="match status" value="1"/>
</dbReference>
<comment type="similarity">
    <text evidence="3 8">Belongs to the inositol monophosphatase superfamily.</text>
</comment>
<accession>A0A517Z3D8</accession>
<dbReference type="OrthoDB" id="9772456at2"/>
<sequence>MDFLETACEAARIGGRILDEWAHKFTAREKNPSDLVTEADVASQKAIFEFIEARFPDHRFLGEEGLTHGDESCPYRWVIDPLDGTSNYVHRFPYYAVSIGLELEDELIVGAIYDPNRDELFAAAKGQGATLNGEPITVSERGELGQALCMASLPVRTTREHPAVQRFLRVLEAGQHVQRTGSAALNLCGVACGRIDAFWSQSLKPWDMAAGVVIVREAGGLVTQIEDGTFDLEEPNLLASNGTDLHGQLVNVLD</sequence>
<evidence type="ECO:0000256" key="8">
    <source>
        <dbReference type="RuleBase" id="RU364068"/>
    </source>
</evidence>
<protein>
    <recommendedName>
        <fullName evidence="8">Inositol-1-monophosphatase</fullName>
        <ecNumber evidence="8">3.1.3.25</ecNumber>
    </recommendedName>
</protein>
<reference evidence="9 10" key="1">
    <citation type="submission" date="2019-02" db="EMBL/GenBank/DDBJ databases">
        <title>Deep-cultivation of Planctomycetes and their phenomic and genomic characterization uncovers novel biology.</title>
        <authorList>
            <person name="Wiegand S."/>
            <person name="Jogler M."/>
            <person name="Boedeker C."/>
            <person name="Pinto D."/>
            <person name="Vollmers J."/>
            <person name="Rivas-Marin E."/>
            <person name="Kohn T."/>
            <person name="Peeters S.H."/>
            <person name="Heuer A."/>
            <person name="Rast P."/>
            <person name="Oberbeckmann S."/>
            <person name="Bunk B."/>
            <person name="Jeske O."/>
            <person name="Meyerdierks A."/>
            <person name="Storesund J.E."/>
            <person name="Kallscheuer N."/>
            <person name="Luecker S."/>
            <person name="Lage O.M."/>
            <person name="Pohl T."/>
            <person name="Merkel B.J."/>
            <person name="Hornburger P."/>
            <person name="Mueller R.-W."/>
            <person name="Bruemmer F."/>
            <person name="Labrenz M."/>
            <person name="Spormann A.M."/>
            <person name="Op den Camp H."/>
            <person name="Overmann J."/>
            <person name="Amann R."/>
            <person name="Jetten M.S.M."/>
            <person name="Mascher T."/>
            <person name="Medema M.H."/>
            <person name="Devos D.P."/>
            <person name="Kaster A.-K."/>
            <person name="Ovreas L."/>
            <person name="Rohde M."/>
            <person name="Galperin M.Y."/>
            <person name="Jogler C."/>
        </authorList>
    </citation>
    <scope>NUCLEOTIDE SEQUENCE [LARGE SCALE GENOMIC DNA]</scope>
    <source>
        <strain evidence="9 10">Mal4</strain>
    </source>
</reference>
<dbReference type="GO" id="GO:0007165">
    <property type="term" value="P:signal transduction"/>
    <property type="evidence" value="ECO:0007669"/>
    <property type="project" value="TreeGrafter"/>
</dbReference>
<feature type="binding site" evidence="7">
    <location>
        <position position="207"/>
    </location>
    <ligand>
        <name>Mg(2+)</name>
        <dbReference type="ChEBI" id="CHEBI:18420"/>
        <label>1</label>
        <note>catalytic</note>
    </ligand>
</feature>
<evidence type="ECO:0000256" key="7">
    <source>
        <dbReference type="PIRSR" id="PIRSR600760-2"/>
    </source>
</evidence>
<keyword evidence="5 8" id="KW-0378">Hydrolase</keyword>
<dbReference type="Gene3D" id="3.30.540.10">
    <property type="entry name" value="Fructose-1,6-Bisphosphatase, subunit A, domain 1"/>
    <property type="match status" value="1"/>
</dbReference>
<dbReference type="Proteomes" id="UP000320496">
    <property type="component" value="Chromosome"/>
</dbReference>
<dbReference type="RefSeq" id="WP_145367651.1">
    <property type="nucleotide sequence ID" value="NZ_CP036275.1"/>
</dbReference>
<feature type="binding site" evidence="7">
    <location>
        <position position="80"/>
    </location>
    <ligand>
        <name>Mg(2+)</name>
        <dbReference type="ChEBI" id="CHEBI:18420"/>
        <label>1</label>
        <note>catalytic</note>
    </ligand>
</feature>
<dbReference type="Gene3D" id="3.40.190.80">
    <property type="match status" value="1"/>
</dbReference>
<dbReference type="EC" id="3.1.3.25" evidence="8"/>
<gene>
    <name evidence="9" type="primary">suhB_1</name>
    <name evidence="9" type="ORF">Mal4_13070</name>
</gene>
<organism evidence="9 10">
    <name type="scientific">Maioricimonas rarisocia</name>
    <dbReference type="NCBI Taxonomy" id="2528026"/>
    <lineage>
        <taxon>Bacteria</taxon>
        <taxon>Pseudomonadati</taxon>
        <taxon>Planctomycetota</taxon>
        <taxon>Planctomycetia</taxon>
        <taxon>Planctomycetales</taxon>
        <taxon>Planctomycetaceae</taxon>
        <taxon>Maioricimonas</taxon>
    </lineage>
</organism>
<dbReference type="PANTHER" id="PTHR20854:SF4">
    <property type="entry name" value="INOSITOL-1-MONOPHOSPHATASE-RELATED"/>
    <property type="match status" value="1"/>
</dbReference>
<keyword evidence="4 7" id="KW-0479">Metal-binding</keyword>
<dbReference type="KEGG" id="mri:Mal4_13070"/>
<evidence type="ECO:0000256" key="3">
    <source>
        <dbReference type="ARBA" id="ARBA00009759"/>
    </source>
</evidence>
<feature type="binding site" evidence="7">
    <location>
        <position position="83"/>
    </location>
    <ligand>
        <name>Mg(2+)</name>
        <dbReference type="ChEBI" id="CHEBI:18420"/>
        <label>1</label>
        <note>catalytic</note>
    </ligand>
</feature>
<dbReference type="InterPro" id="IPR020550">
    <property type="entry name" value="Inositol_monophosphatase_CS"/>
</dbReference>
<dbReference type="EMBL" id="CP036275">
    <property type="protein sequence ID" value="QDU37004.1"/>
    <property type="molecule type" value="Genomic_DNA"/>
</dbReference>
<dbReference type="PROSITE" id="PS00630">
    <property type="entry name" value="IMP_2"/>
    <property type="match status" value="1"/>
</dbReference>
<keyword evidence="6 7" id="KW-0460">Magnesium</keyword>
<evidence type="ECO:0000313" key="10">
    <source>
        <dbReference type="Proteomes" id="UP000320496"/>
    </source>
</evidence>
<evidence type="ECO:0000256" key="5">
    <source>
        <dbReference type="ARBA" id="ARBA00022801"/>
    </source>
</evidence>
<dbReference type="GO" id="GO:0046854">
    <property type="term" value="P:phosphatidylinositol phosphate biosynthetic process"/>
    <property type="evidence" value="ECO:0007669"/>
    <property type="project" value="InterPro"/>
</dbReference>
<dbReference type="AlphaFoldDB" id="A0A517Z3D8"/>
<dbReference type="InterPro" id="IPR000760">
    <property type="entry name" value="Inositol_monophosphatase-like"/>
</dbReference>
<dbReference type="CDD" id="cd01639">
    <property type="entry name" value="IMPase"/>
    <property type="match status" value="1"/>
</dbReference>
<dbReference type="GO" id="GO:0008934">
    <property type="term" value="F:inositol monophosphate 1-phosphatase activity"/>
    <property type="evidence" value="ECO:0007669"/>
    <property type="project" value="InterPro"/>
</dbReference>
<dbReference type="PANTHER" id="PTHR20854">
    <property type="entry name" value="INOSITOL MONOPHOSPHATASE"/>
    <property type="match status" value="1"/>
</dbReference>
<name>A0A517Z3D8_9PLAN</name>
<evidence type="ECO:0000313" key="9">
    <source>
        <dbReference type="EMBL" id="QDU37004.1"/>
    </source>
</evidence>